<evidence type="ECO:0000313" key="1">
    <source>
        <dbReference type="Proteomes" id="UP000000437"/>
    </source>
</evidence>
<gene>
    <name evidence="2" type="primary">LOC141375012</name>
</gene>
<dbReference type="Proteomes" id="UP000000437">
    <property type="component" value="Chromosome 17"/>
</dbReference>
<keyword evidence="1" id="KW-1185">Reference proteome</keyword>
<evidence type="ECO:0000313" key="2">
    <source>
        <dbReference type="RefSeq" id="XP_073784577.1"/>
    </source>
</evidence>
<protein>
    <submittedName>
        <fullName evidence="2">Solute carrier family 22 member 7-like isoform X1</fullName>
    </submittedName>
</protein>
<proteinExistence type="predicted"/>
<dbReference type="RefSeq" id="XP_073784577.1">
    <property type="nucleotide sequence ID" value="XM_073928476.1"/>
</dbReference>
<organism evidence="1 2">
    <name type="scientific">Danio rerio</name>
    <name type="common">Zebrafish</name>
    <name type="synonym">Brachydanio rerio</name>
    <dbReference type="NCBI Taxonomy" id="7955"/>
    <lineage>
        <taxon>Eukaryota</taxon>
        <taxon>Metazoa</taxon>
        <taxon>Chordata</taxon>
        <taxon>Craniata</taxon>
        <taxon>Vertebrata</taxon>
        <taxon>Euteleostomi</taxon>
        <taxon>Actinopterygii</taxon>
        <taxon>Neopterygii</taxon>
        <taxon>Teleostei</taxon>
        <taxon>Ostariophysi</taxon>
        <taxon>Cypriniformes</taxon>
        <taxon>Danionidae</taxon>
        <taxon>Danioninae</taxon>
        <taxon>Danio</taxon>
    </lineage>
</organism>
<sequence length="556" mass="62184">MRFEDLLSELNGFGRFQKMVLCINFLGRFSLGCHFLLGNFIAAIPSHHCNISSLDVDGVFENLSQEERLTVGVPAQEDGTPASCHMFSHPQFQLLINSSSSSDLPVVECQNGWHFDNSTFISTLATQWDLVCDKRALGKLTTTIFFLGVMFGAAAFGSLSAMFGRKPMLLVSYILGMGFGLCSVLSSSLLMFAVLRFFSGFTITGSVIISTVLNVEWVSIEHRKLVGVIDSLAWTFGFMGFPVIAYFIRDWRWLTVAISLPNVISIITWWWVPESARWLIVNGKADKAHYYLKKCAAMNHKKEVTARIKPEDLSKIIVTDRGSRKYSYLDLVRTPKMRRLSLLTGITWFSVATVAYGISFNITGFGLNMYLTQFVYGAIEIPAKFCIYYLLDKFGRHVTQAGSLLFVGISFIINIFIPKEKTVIRTVIAVLGKGCSATSFGTVILYTSELYPTVVRQNGMGYTSFIARFGVSVAPLILLSNDVWSYFSQVILCFLALSAAFVAYQLPETSGKCLPETIDDIEGIRKDKNGLLLQDRKMEEKDNMEKLKDNLIVQNT</sequence>
<name>A0AC58HRF9_DANRE</name>
<reference evidence="2" key="1">
    <citation type="submission" date="2025-08" db="UniProtKB">
        <authorList>
            <consortium name="RefSeq"/>
        </authorList>
    </citation>
    <scope>IDENTIFICATION</scope>
    <source>
        <strain evidence="2">Tuebingen</strain>
        <tissue evidence="2">Fibroblasts and whole tissue</tissue>
    </source>
</reference>
<accession>A0AC58HRF9</accession>